<keyword evidence="1" id="KW-0472">Membrane</keyword>
<proteinExistence type="predicted"/>
<dbReference type="EMBL" id="PTIY01000012">
    <property type="protein sequence ID" value="PPK68230.1"/>
    <property type="molecule type" value="Genomic_DNA"/>
</dbReference>
<keyword evidence="3" id="KW-1185">Reference proteome</keyword>
<reference evidence="2 3" key="1">
    <citation type="submission" date="2018-02" db="EMBL/GenBank/DDBJ databases">
        <title>Subsurface microbial communities from deep shales in Ohio and West Virginia, USA.</title>
        <authorList>
            <person name="Wrighton K."/>
        </authorList>
    </citation>
    <scope>NUCLEOTIDE SEQUENCE [LARGE SCALE GENOMIC DNA]</scope>
    <source>
        <strain evidence="2 3">OWC-G53F</strain>
    </source>
</reference>
<dbReference type="PANTHER" id="PTHR37309:SF1">
    <property type="entry name" value="SLR0284 PROTEIN"/>
    <property type="match status" value="1"/>
</dbReference>
<feature type="transmembrane region" description="Helical" evidence="1">
    <location>
        <begin position="34"/>
        <end position="56"/>
    </location>
</feature>
<organism evidence="2 3">
    <name type="scientific">Methylobacter tundripaludum</name>
    <dbReference type="NCBI Taxonomy" id="173365"/>
    <lineage>
        <taxon>Bacteria</taxon>
        <taxon>Pseudomonadati</taxon>
        <taxon>Pseudomonadota</taxon>
        <taxon>Gammaproteobacteria</taxon>
        <taxon>Methylococcales</taxon>
        <taxon>Methylococcaceae</taxon>
        <taxon>Methylobacter</taxon>
    </lineage>
</organism>
<dbReference type="PANTHER" id="PTHR37309">
    <property type="entry name" value="SLR0284 PROTEIN"/>
    <property type="match status" value="1"/>
</dbReference>
<name>A0A2S6GSP5_9GAMM</name>
<sequence length="110" mass="11518">MLTFLAHLILSAGLLLLMANLVRGVQVEGWGAAFIGALVLGFVNAVVRPLMVLLTLPLTVLTFGLFLLVINALMLCLVAAIVPGIRVQGFGPALLGSLVLTLLNLVVAFL</sequence>
<protein>
    <submittedName>
        <fullName evidence="2">Putative membrane protein</fullName>
    </submittedName>
</protein>
<feature type="transmembrane region" description="Helical" evidence="1">
    <location>
        <begin position="63"/>
        <end position="83"/>
    </location>
</feature>
<dbReference type="InterPro" id="IPR007165">
    <property type="entry name" value="Phage_holin_4_2"/>
</dbReference>
<evidence type="ECO:0000313" key="3">
    <source>
        <dbReference type="Proteomes" id="UP000238071"/>
    </source>
</evidence>
<dbReference type="AlphaFoldDB" id="A0A2S6GSP5"/>
<gene>
    <name evidence="2" type="ORF">B0F88_11262</name>
</gene>
<keyword evidence="1" id="KW-0812">Transmembrane</keyword>
<dbReference type="Pfam" id="PF04020">
    <property type="entry name" value="Phage_holin_4_2"/>
    <property type="match status" value="1"/>
</dbReference>
<dbReference type="Proteomes" id="UP000238071">
    <property type="component" value="Unassembled WGS sequence"/>
</dbReference>
<evidence type="ECO:0000313" key="2">
    <source>
        <dbReference type="EMBL" id="PPK68230.1"/>
    </source>
</evidence>
<feature type="transmembrane region" description="Helical" evidence="1">
    <location>
        <begin position="89"/>
        <end position="109"/>
    </location>
</feature>
<keyword evidence="1" id="KW-1133">Transmembrane helix</keyword>
<comment type="caution">
    <text evidence="2">The sequence shown here is derived from an EMBL/GenBank/DDBJ whole genome shotgun (WGS) entry which is preliminary data.</text>
</comment>
<evidence type="ECO:0000256" key="1">
    <source>
        <dbReference type="SAM" id="Phobius"/>
    </source>
</evidence>
<accession>A0A2S6GSP5</accession>